<proteinExistence type="predicted"/>
<reference evidence="2 3" key="1">
    <citation type="journal article" date="2012" name="Science">
        <title>The Paleozoic origin of enzymatic lignin decomposition reconstructed from 31 fungal genomes.</title>
        <authorList>
            <person name="Floudas D."/>
            <person name="Binder M."/>
            <person name="Riley R."/>
            <person name="Barry K."/>
            <person name="Blanchette R.A."/>
            <person name="Henrissat B."/>
            <person name="Martinez A.T."/>
            <person name="Otillar R."/>
            <person name="Spatafora J.W."/>
            <person name="Yadav J.S."/>
            <person name="Aerts A."/>
            <person name="Benoit I."/>
            <person name="Boyd A."/>
            <person name="Carlson A."/>
            <person name="Copeland A."/>
            <person name="Coutinho P.M."/>
            <person name="de Vries R.P."/>
            <person name="Ferreira P."/>
            <person name="Findley K."/>
            <person name="Foster B."/>
            <person name="Gaskell J."/>
            <person name="Glotzer D."/>
            <person name="Gorecki P."/>
            <person name="Heitman J."/>
            <person name="Hesse C."/>
            <person name="Hori C."/>
            <person name="Igarashi K."/>
            <person name="Jurgens J.A."/>
            <person name="Kallen N."/>
            <person name="Kersten P."/>
            <person name="Kohler A."/>
            <person name="Kuees U."/>
            <person name="Kumar T.K.A."/>
            <person name="Kuo A."/>
            <person name="LaButti K."/>
            <person name="Larrondo L.F."/>
            <person name="Lindquist E."/>
            <person name="Ling A."/>
            <person name="Lombard V."/>
            <person name="Lucas S."/>
            <person name="Lundell T."/>
            <person name="Martin R."/>
            <person name="McLaughlin D.J."/>
            <person name="Morgenstern I."/>
            <person name="Morin E."/>
            <person name="Murat C."/>
            <person name="Nagy L.G."/>
            <person name="Nolan M."/>
            <person name="Ohm R.A."/>
            <person name="Patyshakuliyeva A."/>
            <person name="Rokas A."/>
            <person name="Ruiz-Duenas F.J."/>
            <person name="Sabat G."/>
            <person name="Salamov A."/>
            <person name="Samejima M."/>
            <person name="Schmutz J."/>
            <person name="Slot J.C."/>
            <person name="St John F."/>
            <person name="Stenlid J."/>
            <person name="Sun H."/>
            <person name="Sun S."/>
            <person name="Syed K."/>
            <person name="Tsang A."/>
            <person name="Wiebenga A."/>
            <person name="Young D."/>
            <person name="Pisabarro A."/>
            <person name="Eastwood D.C."/>
            <person name="Martin F."/>
            <person name="Cullen D."/>
            <person name="Grigoriev I.V."/>
            <person name="Hibbett D.S."/>
        </authorList>
    </citation>
    <scope>NUCLEOTIDE SEQUENCE [LARGE SCALE GENOMIC DNA]</scope>
    <source>
        <strain evidence="2 3">MD-104</strain>
    </source>
</reference>
<evidence type="ECO:0000313" key="3">
    <source>
        <dbReference type="Proteomes" id="UP000218811"/>
    </source>
</evidence>
<dbReference type="Proteomes" id="UP000218811">
    <property type="component" value="Unassembled WGS sequence"/>
</dbReference>
<evidence type="ECO:0000313" key="2">
    <source>
        <dbReference type="EMBL" id="PCH37176.1"/>
    </source>
</evidence>
<evidence type="ECO:0000256" key="1">
    <source>
        <dbReference type="SAM" id="MobiDB-lite"/>
    </source>
</evidence>
<dbReference type="EMBL" id="KB467909">
    <property type="protein sequence ID" value="PCH37176.1"/>
    <property type="molecule type" value="Genomic_DNA"/>
</dbReference>
<accession>A0A2H3J4Q5</accession>
<gene>
    <name evidence="2" type="ORF">WOLCODRAFT_83453</name>
</gene>
<feature type="region of interest" description="Disordered" evidence="1">
    <location>
        <begin position="44"/>
        <end position="81"/>
    </location>
</feature>
<dbReference type="OMA" id="WEESPEA"/>
<protein>
    <submittedName>
        <fullName evidence="2">Uncharacterized protein</fullName>
    </submittedName>
</protein>
<feature type="compositionally biased region" description="Low complexity" evidence="1">
    <location>
        <begin position="53"/>
        <end position="81"/>
    </location>
</feature>
<keyword evidence="3" id="KW-1185">Reference proteome</keyword>
<dbReference type="OrthoDB" id="3365519at2759"/>
<dbReference type="AlphaFoldDB" id="A0A2H3J4Q5"/>
<name>A0A2H3J4Q5_WOLCO</name>
<sequence length="362" mass="38862">MPVHQYAYHAAGDDDALKAGLARACRAYTRVVLRLRAQAEAEARFAPPPPANPARALSPGSTRRPSRAPSPASSFHGGASLSGTSGAGASAGFRSPLFSTRRAPLLQVFVPSPEGDWLSDDSVLMCEGELRRAGVIHLMRVGDVVWDVAVGDEGNMGRMVWDGGYLLDLDYSWSRIGDIPPYLPALAFPPSYFHRVVRTAGSGNPIVHIDISPWGGEIAANLQLLQGRTKTETPQGNFHTVVGWVHRSSFTIHATPMRINVPPGTGPGPGAGGAWLVDPGWHGTVVVEAEGTNEGKADLQARCGRAFPQRVPSARERAASVEGDKGVEKPSLVFRILREKSRPGEIWIRTVRDKERLNLPGA</sequence>
<organism evidence="2 3">
    <name type="scientific">Wolfiporia cocos (strain MD-104)</name>
    <name type="common">Brown rot fungus</name>
    <dbReference type="NCBI Taxonomy" id="742152"/>
    <lineage>
        <taxon>Eukaryota</taxon>
        <taxon>Fungi</taxon>
        <taxon>Dikarya</taxon>
        <taxon>Basidiomycota</taxon>
        <taxon>Agaricomycotina</taxon>
        <taxon>Agaricomycetes</taxon>
        <taxon>Polyporales</taxon>
        <taxon>Phaeolaceae</taxon>
        <taxon>Wolfiporia</taxon>
    </lineage>
</organism>
<dbReference type="STRING" id="742152.A0A2H3J4Q5"/>